<dbReference type="OrthoDB" id="5389988at2"/>
<protein>
    <recommendedName>
        <fullName evidence="3">CRISPR-associated protein Csd1</fullName>
    </recommendedName>
</protein>
<dbReference type="Pfam" id="PF09709">
    <property type="entry name" value="Cas_Csd1"/>
    <property type="match status" value="1"/>
</dbReference>
<name>A0A221KGK7_VITFI</name>
<keyword evidence="2" id="KW-1185">Reference proteome</keyword>
<sequence length="632" mass="70548">MSWIQKLYDTYEACLGHEPDGAERLLPVSHTYQQAHIEITLTGDGRFESARTIGKIETAIPATENSAGRTTNCAPHALCDKVQYCAKDYAAWGGNKKPFFAEYEDQLSSWCSSEHRHPKAAAILTYVRSGSVIADLIHEKVLHATDGKLLTKWHENGEAPEILKVLTAKSGERDQGDAFIRWRVRDLSNPCSAVWEDTTLQNAWACYDASTKQTKGLCMVTGQPATDLAVNHPKRLRHAGDGAKLISANDSSGFTFRGRFIDDTGAQACGIGYESTQKAHSALRWLIKRQSYRNGDQVIVSWATNGVNIPDPFLSSFDLGTGDEATDLTAPTHLDHSAGQAFAQRLSLALRGYKAQLSDNTDIVVMGLDSATPGRMAITYYRELPGSEFLERIEHWHIQFSWKQNFGKDRHFDGAPALHDIAEAAFGMRIDEKLKKSTIERLVPCIIDGQPFPRDLLTTIVRRACQRINMPHWAWEKTLGIACALYSGTFHQEKYTMTLETERTTRDYLYGRLLALADHIEGRALHVGGESRDTTAAKLMQRFAQRPASTWRTIELALVPAKSRLRAKRGGFMHEMEKLHDQIVCAFQGNDFIADSPLSGEFLLGYHCQREAFKPLQKTIESSSDATEISPN</sequence>
<dbReference type="NCBIfam" id="TIGR01863">
    <property type="entry name" value="cas_Csd1"/>
    <property type="match status" value="1"/>
</dbReference>
<dbReference type="AlphaFoldDB" id="A0A221KGK7"/>
<dbReference type="RefSeq" id="WP_089417123.1">
    <property type="nucleotide sequence ID" value="NZ_CP022423.1"/>
</dbReference>
<reference evidence="1 2" key="1">
    <citation type="submission" date="2017-07" db="EMBL/GenBank/DDBJ databases">
        <title>Complete Genome Sequence of the cosmetic ferment Vitreoscilla filiformis (ATCC15551).</title>
        <authorList>
            <person name="Contreras S."/>
            <person name="Sagory-Zalkind P."/>
            <person name="Blanquart H."/>
            <person name="Iltis A."/>
            <person name="Morand S.C."/>
        </authorList>
    </citation>
    <scope>NUCLEOTIDE SEQUENCE [LARGE SCALE GENOMIC DNA]</scope>
    <source>
        <strain evidence="1 2">ATCC 15551</strain>
    </source>
</reference>
<evidence type="ECO:0000313" key="1">
    <source>
        <dbReference type="EMBL" id="ASM78151.1"/>
    </source>
</evidence>
<dbReference type="Proteomes" id="UP000199729">
    <property type="component" value="Chromosome"/>
</dbReference>
<dbReference type="CDD" id="cd09757">
    <property type="entry name" value="Cas8c_I-C"/>
    <property type="match status" value="1"/>
</dbReference>
<dbReference type="InterPro" id="IPR010144">
    <property type="entry name" value="CRISPR-assoc_prot_Csd1-typ"/>
</dbReference>
<dbReference type="KEGG" id="vff:VITFI_CDS2373"/>
<gene>
    <name evidence="1" type="ORF">VITFI_CDS2373</name>
</gene>
<proteinExistence type="predicted"/>
<accession>A0A221KGK7</accession>
<organism evidence="1 2">
    <name type="scientific">Vitreoscilla filiformis</name>
    <dbReference type="NCBI Taxonomy" id="63"/>
    <lineage>
        <taxon>Bacteria</taxon>
        <taxon>Pseudomonadati</taxon>
        <taxon>Pseudomonadota</taxon>
        <taxon>Betaproteobacteria</taxon>
        <taxon>Neisseriales</taxon>
        <taxon>Neisseriaceae</taxon>
        <taxon>Vitreoscilla</taxon>
    </lineage>
</organism>
<dbReference type="EMBL" id="CP022423">
    <property type="protein sequence ID" value="ASM78151.1"/>
    <property type="molecule type" value="Genomic_DNA"/>
</dbReference>
<evidence type="ECO:0000313" key="2">
    <source>
        <dbReference type="Proteomes" id="UP000199729"/>
    </source>
</evidence>
<evidence type="ECO:0008006" key="3">
    <source>
        <dbReference type="Google" id="ProtNLM"/>
    </source>
</evidence>